<proteinExistence type="predicted"/>
<reference evidence="3" key="1">
    <citation type="submission" date="2017-02" db="UniProtKB">
        <authorList>
            <consortium name="WormBaseParasite"/>
        </authorList>
    </citation>
    <scope>IDENTIFICATION</scope>
</reference>
<sequence length="129" mass="14886">MEATVSSVVLFPELLRRETLIKILKYKLQKISANSIEIDRFNDDELLDFSRRFLVPKPQRQHGSKNIGIDDQKNTTLISCTQQCNRSDSKLGTKTAMNFSNCKTLKRKSDSEVSPTCKRRLKHSPIRYP</sequence>
<accession>A0A0N5A9L4</accession>
<dbReference type="WBParaSite" id="SMUV_0000079501-mRNA-1">
    <property type="protein sequence ID" value="SMUV_0000079501-mRNA-1"/>
    <property type="gene ID" value="SMUV_0000079501"/>
</dbReference>
<feature type="compositionally biased region" description="Basic residues" evidence="1">
    <location>
        <begin position="117"/>
        <end position="129"/>
    </location>
</feature>
<evidence type="ECO:0000313" key="3">
    <source>
        <dbReference type="WBParaSite" id="SMUV_0000079501-mRNA-1"/>
    </source>
</evidence>
<evidence type="ECO:0000313" key="2">
    <source>
        <dbReference type="Proteomes" id="UP000046393"/>
    </source>
</evidence>
<feature type="region of interest" description="Disordered" evidence="1">
    <location>
        <begin position="107"/>
        <end position="129"/>
    </location>
</feature>
<evidence type="ECO:0000256" key="1">
    <source>
        <dbReference type="SAM" id="MobiDB-lite"/>
    </source>
</evidence>
<keyword evidence="2" id="KW-1185">Reference proteome</keyword>
<organism evidence="2 3">
    <name type="scientific">Syphacia muris</name>
    <dbReference type="NCBI Taxonomy" id="451379"/>
    <lineage>
        <taxon>Eukaryota</taxon>
        <taxon>Metazoa</taxon>
        <taxon>Ecdysozoa</taxon>
        <taxon>Nematoda</taxon>
        <taxon>Chromadorea</taxon>
        <taxon>Rhabditida</taxon>
        <taxon>Spirurina</taxon>
        <taxon>Oxyuridomorpha</taxon>
        <taxon>Oxyuroidea</taxon>
        <taxon>Oxyuridae</taxon>
        <taxon>Syphacia</taxon>
    </lineage>
</organism>
<dbReference type="Proteomes" id="UP000046393">
    <property type="component" value="Unplaced"/>
</dbReference>
<protein>
    <submittedName>
        <fullName evidence="3">Ashwin</fullName>
    </submittedName>
</protein>
<dbReference type="AlphaFoldDB" id="A0A0N5A9L4"/>
<name>A0A0N5A9L4_9BILA</name>